<evidence type="ECO:0000256" key="1">
    <source>
        <dbReference type="SAM" id="Coils"/>
    </source>
</evidence>
<evidence type="ECO:0000313" key="3">
    <source>
        <dbReference type="EMBL" id="OXV11235.1"/>
    </source>
</evidence>
<proteinExistence type="predicted"/>
<dbReference type="EMBL" id="NPHW01002552">
    <property type="protein sequence ID" value="OXV11235.1"/>
    <property type="molecule type" value="Genomic_DNA"/>
</dbReference>
<dbReference type="Proteomes" id="UP000243515">
    <property type="component" value="Unassembled WGS sequence"/>
</dbReference>
<dbReference type="SUPFAM" id="SSF52540">
    <property type="entry name" value="P-loop containing nucleoside triphosphate hydrolases"/>
    <property type="match status" value="1"/>
</dbReference>
<name>A0A232M493_9EURO</name>
<sequence>MAGAGGSEITVAVMGMTGAGKSSFIKKLTGNEDIVVGDGLESETQTVTEYRCCYRDKMYVLLDTPGFGDTYRSNDDVVDEVLQWLASSYRAETHLNGVIYLHPINDIRMQGSARENLEMFRKLCGEDALKNVLFVSMFWDTVDEAQGVRNGEQLRSKDEFWGRMVKKGSKVRRYNSDDSHLALAILDDIDGSHCVLRAQEEIVIDGKDPRQTEAATFNFAAMRAEMEAQIQEAEERAKRVLEEQQKAAQEQARRIEEQRQQWLRAQEEEVKRRKERLEAEERQLQEERAREQRDFRERIRQEAEERERILAAVAAAQEKEEQKMQKAKAEYYRDYACIGREVSRDYHCDRCNETIRHWEHYYRKYPSRAPLTAYHTT</sequence>
<dbReference type="CDD" id="cd00882">
    <property type="entry name" value="Ras_like_GTPase"/>
    <property type="match status" value="1"/>
</dbReference>
<dbReference type="AlphaFoldDB" id="A0A232M493"/>
<dbReference type="Pfam" id="PF01926">
    <property type="entry name" value="MMR_HSR1"/>
    <property type="match status" value="1"/>
</dbReference>
<comment type="caution">
    <text evidence="3">The sequence shown here is derived from an EMBL/GenBank/DDBJ whole genome shotgun (WGS) entry which is preliminary data.</text>
</comment>
<dbReference type="Gene3D" id="3.40.50.300">
    <property type="entry name" value="P-loop containing nucleotide triphosphate hydrolases"/>
    <property type="match status" value="1"/>
</dbReference>
<reference evidence="3 4" key="1">
    <citation type="journal article" date="2015" name="Environ. Microbiol.">
        <title>Metagenome sequence of Elaphomyces granulatus from sporocarp tissue reveals Ascomycota ectomycorrhizal fingerprints of genome expansion and a Proteobacteria-rich microbiome.</title>
        <authorList>
            <person name="Quandt C.A."/>
            <person name="Kohler A."/>
            <person name="Hesse C.N."/>
            <person name="Sharpton T.J."/>
            <person name="Martin F."/>
            <person name="Spatafora J.W."/>
        </authorList>
    </citation>
    <scope>NUCLEOTIDE SEQUENCE [LARGE SCALE GENOMIC DNA]</scope>
    <source>
        <strain evidence="3 4">OSC145934</strain>
    </source>
</reference>
<evidence type="ECO:0000259" key="2">
    <source>
        <dbReference type="Pfam" id="PF01926"/>
    </source>
</evidence>
<organism evidence="3 4">
    <name type="scientific">Elaphomyces granulatus</name>
    <dbReference type="NCBI Taxonomy" id="519963"/>
    <lineage>
        <taxon>Eukaryota</taxon>
        <taxon>Fungi</taxon>
        <taxon>Dikarya</taxon>
        <taxon>Ascomycota</taxon>
        <taxon>Pezizomycotina</taxon>
        <taxon>Eurotiomycetes</taxon>
        <taxon>Eurotiomycetidae</taxon>
        <taxon>Eurotiales</taxon>
        <taxon>Elaphomycetaceae</taxon>
        <taxon>Elaphomyces</taxon>
    </lineage>
</organism>
<protein>
    <recommendedName>
        <fullName evidence="2">G domain-containing protein</fullName>
    </recommendedName>
</protein>
<accession>A0A232M493</accession>
<gene>
    <name evidence="3" type="ORF">Egran_01005</name>
</gene>
<dbReference type="InterPro" id="IPR006073">
    <property type="entry name" value="GTP-bd"/>
</dbReference>
<keyword evidence="1" id="KW-0175">Coiled coil</keyword>
<feature type="domain" description="G" evidence="2">
    <location>
        <begin position="10"/>
        <end position="78"/>
    </location>
</feature>
<dbReference type="GO" id="GO:0005525">
    <property type="term" value="F:GTP binding"/>
    <property type="evidence" value="ECO:0007669"/>
    <property type="project" value="InterPro"/>
</dbReference>
<dbReference type="OrthoDB" id="8954335at2759"/>
<dbReference type="InterPro" id="IPR027417">
    <property type="entry name" value="P-loop_NTPase"/>
</dbReference>
<feature type="coiled-coil region" evidence="1">
    <location>
        <begin position="223"/>
        <end position="330"/>
    </location>
</feature>
<evidence type="ECO:0000313" key="4">
    <source>
        <dbReference type="Proteomes" id="UP000243515"/>
    </source>
</evidence>
<keyword evidence="4" id="KW-1185">Reference proteome</keyword>